<evidence type="ECO:0000313" key="4">
    <source>
        <dbReference type="Proteomes" id="UP000195729"/>
    </source>
</evidence>
<gene>
    <name evidence="2" type="ORF">A7K98_19620</name>
    <name evidence="3" type="ORF">A7K99_19605</name>
</gene>
<feature type="domain" description="Xylose isomerase-like TIM barrel" evidence="1">
    <location>
        <begin position="22"/>
        <end position="254"/>
    </location>
</feature>
<dbReference type="Pfam" id="PF01261">
    <property type="entry name" value="AP_endonuc_2"/>
    <property type="match status" value="1"/>
</dbReference>
<evidence type="ECO:0000313" key="3">
    <source>
        <dbReference type="EMBL" id="ARU99770.1"/>
    </source>
</evidence>
<proteinExistence type="predicted"/>
<protein>
    <recommendedName>
        <fullName evidence="1">Xylose isomerase-like TIM barrel domain-containing protein</fullName>
    </recommendedName>
</protein>
<dbReference type="EMBL" id="CP015581">
    <property type="protein sequence ID" value="ARU99770.1"/>
    <property type="molecule type" value="Genomic_DNA"/>
</dbReference>
<dbReference type="RefSeq" id="WP_087490082.1">
    <property type="nucleotide sequence ID" value="NZ_CP015579.1"/>
</dbReference>
<dbReference type="InterPro" id="IPR036237">
    <property type="entry name" value="Xyl_isomerase-like_sf"/>
</dbReference>
<evidence type="ECO:0000313" key="5">
    <source>
        <dbReference type="Proteomes" id="UP000195814"/>
    </source>
</evidence>
<name>A0A1Y0LDJ6_TATCI</name>
<dbReference type="SUPFAM" id="SSF51658">
    <property type="entry name" value="Xylose isomerase-like"/>
    <property type="match status" value="1"/>
</dbReference>
<dbReference type="InterPro" id="IPR013022">
    <property type="entry name" value="Xyl_isomerase-like_TIM-brl"/>
</dbReference>
<dbReference type="InterPro" id="IPR050312">
    <property type="entry name" value="IolE/XylAMocC-like"/>
</dbReference>
<dbReference type="AlphaFoldDB" id="A0A1Y0LDJ6"/>
<dbReference type="Gene3D" id="3.20.20.150">
    <property type="entry name" value="Divalent-metal-dependent TIM barrel enzymes"/>
    <property type="match status" value="1"/>
</dbReference>
<sequence>MADTRWLNTSGFSGLNDQLLLLIRDAGFSQIDASPSDFSADPAEPGLVVGEKCAALLQRYGLHLIHLRTLQNFIGTPPALRWQKREEVRQRIALSLQAGCDTLLVTPPEDPNFVEALVDDDLRWLSSETARFSMKIIYQPLNSGYTDQTLPAALDHLRRLEQPNIGLMVDWLSIVSGGSDASCLDEIPVEWIYRVQFCDPADPRIPRESNPRQALNCFTDKLHSSGYQGPVGILPNLRHGQPADQIRQAATILNSLWPDTSGLKSAGQE</sequence>
<dbReference type="EMBL" id="CP015579">
    <property type="protein sequence ID" value="ARU95730.1"/>
    <property type="molecule type" value="Genomic_DNA"/>
</dbReference>
<evidence type="ECO:0000313" key="2">
    <source>
        <dbReference type="EMBL" id="ARU95730.1"/>
    </source>
</evidence>
<organism evidence="2 5">
    <name type="scientific">Tatumella citrea</name>
    <name type="common">Pantoea citrea</name>
    <dbReference type="NCBI Taxonomy" id="53336"/>
    <lineage>
        <taxon>Bacteria</taxon>
        <taxon>Pseudomonadati</taxon>
        <taxon>Pseudomonadota</taxon>
        <taxon>Gammaproteobacteria</taxon>
        <taxon>Enterobacterales</taxon>
        <taxon>Erwiniaceae</taxon>
        <taxon>Tatumella</taxon>
    </lineage>
</organism>
<keyword evidence="4" id="KW-1185">Reference proteome</keyword>
<dbReference type="PANTHER" id="PTHR12110">
    <property type="entry name" value="HYDROXYPYRUVATE ISOMERASE"/>
    <property type="match status" value="1"/>
</dbReference>
<dbReference type="KEGG" id="tci:A7K98_19620"/>
<reference evidence="4 5" key="1">
    <citation type="submission" date="2016-05" db="EMBL/GenBank/DDBJ databases">
        <title>Complete genome sequence of two 2,5-diketo-D-glunonic acid producing strain Tatumella citrea.</title>
        <authorList>
            <person name="Duan C."/>
            <person name="Yang J."/>
            <person name="Yang S."/>
        </authorList>
    </citation>
    <scope>NUCLEOTIDE SEQUENCE [LARGE SCALE GENOMIC DNA]</scope>
    <source>
        <strain evidence="3 4">ATCC 39140</strain>
        <strain evidence="2 5">DSM 13699</strain>
    </source>
</reference>
<dbReference type="OrthoDB" id="9780241at2"/>
<dbReference type="Proteomes" id="UP000195729">
    <property type="component" value="Chromosome"/>
</dbReference>
<accession>A0A1Y0LDJ6</accession>
<dbReference type="Proteomes" id="UP000195814">
    <property type="component" value="Chromosome"/>
</dbReference>
<dbReference type="PANTHER" id="PTHR12110:SF21">
    <property type="entry name" value="XYLOSE ISOMERASE-LIKE TIM BARREL DOMAIN-CONTAINING PROTEIN"/>
    <property type="match status" value="1"/>
</dbReference>
<evidence type="ECO:0000259" key="1">
    <source>
        <dbReference type="Pfam" id="PF01261"/>
    </source>
</evidence>